<evidence type="ECO:0000259" key="2">
    <source>
        <dbReference type="PROSITE" id="PS50821"/>
    </source>
</evidence>
<evidence type="ECO:0000256" key="1">
    <source>
        <dbReference type="SAM" id="MobiDB-lite"/>
    </source>
</evidence>
<reference evidence="3 4" key="1">
    <citation type="submission" date="2024-10" db="EMBL/GenBank/DDBJ databases">
        <authorList>
            <person name="Kim D."/>
        </authorList>
    </citation>
    <scope>NUCLEOTIDE SEQUENCE [LARGE SCALE GENOMIC DNA]</scope>
    <source>
        <strain evidence="3">Taebaek</strain>
    </source>
</reference>
<dbReference type="Gene3D" id="2.170.260.10">
    <property type="entry name" value="paz domain"/>
    <property type="match status" value="1"/>
</dbReference>
<gene>
    <name evidence="3" type="ORF">niasHS_017177</name>
</gene>
<name>A0ABD2I712_HETSC</name>
<dbReference type="InterPro" id="IPR036085">
    <property type="entry name" value="PAZ_dom_sf"/>
</dbReference>
<accession>A0ABD2I712</accession>
<dbReference type="AlphaFoldDB" id="A0ABD2I712"/>
<evidence type="ECO:0000313" key="4">
    <source>
        <dbReference type="Proteomes" id="UP001620645"/>
    </source>
</evidence>
<dbReference type="PROSITE" id="PS50821">
    <property type="entry name" value="PAZ"/>
    <property type="match status" value="1"/>
</dbReference>
<dbReference type="InterPro" id="IPR003100">
    <property type="entry name" value="PAZ_dom"/>
</dbReference>
<organism evidence="3 4">
    <name type="scientific">Heterodera schachtii</name>
    <name type="common">Sugarbeet cyst nematode worm</name>
    <name type="synonym">Tylenchus schachtii</name>
    <dbReference type="NCBI Taxonomy" id="97005"/>
    <lineage>
        <taxon>Eukaryota</taxon>
        <taxon>Metazoa</taxon>
        <taxon>Ecdysozoa</taxon>
        <taxon>Nematoda</taxon>
        <taxon>Chromadorea</taxon>
        <taxon>Rhabditida</taxon>
        <taxon>Tylenchina</taxon>
        <taxon>Tylenchomorpha</taxon>
        <taxon>Tylenchoidea</taxon>
        <taxon>Heteroderidae</taxon>
        <taxon>Heteroderinae</taxon>
        <taxon>Heterodera</taxon>
    </lineage>
</organism>
<protein>
    <recommendedName>
        <fullName evidence="2">PAZ domain-containing protein</fullName>
    </recommendedName>
</protein>
<proteinExistence type="predicted"/>
<dbReference type="SUPFAM" id="SSF101690">
    <property type="entry name" value="PAZ domain"/>
    <property type="match status" value="1"/>
</dbReference>
<dbReference type="EMBL" id="JBICCN010000366">
    <property type="protein sequence ID" value="KAL3073610.1"/>
    <property type="molecule type" value="Genomic_DNA"/>
</dbReference>
<dbReference type="Proteomes" id="UP001620645">
    <property type="component" value="Unassembled WGS sequence"/>
</dbReference>
<feature type="domain" description="PAZ" evidence="2">
    <location>
        <begin position="1"/>
        <end position="127"/>
    </location>
</feature>
<feature type="compositionally biased region" description="Low complexity" evidence="1">
    <location>
        <begin position="146"/>
        <end position="156"/>
    </location>
</feature>
<keyword evidence="4" id="KW-1185">Reference proteome</keyword>
<sequence>MHLLVAFSRILDCSPAEVGARICASGADREKMLKEFAHRKLITTYSDRNGFTHTLFFAGLTEEGADSVLAYGNLRRPYNVCVTAHYFARHRIMLKYPQFPCVIEKCFGQRDGPLHKYYPLELLKVVDDGFPPVYANLLSQKRDGASSSSSSSSSSSPRNFLSSPYDDDNDHGLWFGSVPTQNSVAETPPSPSCGYVKGIIWIEKEQIKNILSQAIKYD</sequence>
<evidence type="ECO:0000313" key="3">
    <source>
        <dbReference type="EMBL" id="KAL3073610.1"/>
    </source>
</evidence>
<comment type="caution">
    <text evidence="3">The sequence shown here is derived from an EMBL/GenBank/DDBJ whole genome shotgun (WGS) entry which is preliminary data.</text>
</comment>
<feature type="region of interest" description="Disordered" evidence="1">
    <location>
        <begin position="141"/>
        <end position="162"/>
    </location>
</feature>